<dbReference type="PATRIC" id="fig|1179773.3.peg.7615"/>
<dbReference type="RefSeq" id="WP_015104876.1">
    <property type="nucleotide sequence ID" value="NC_019673.1"/>
</dbReference>
<accession>K0K8R4</accession>
<name>K0K8R4_SACES</name>
<gene>
    <name evidence="1" type="ordered locus">BN6_75410</name>
</gene>
<dbReference type="KEGG" id="sesp:BN6_75410"/>
<sequence length="101" mass="10845">MGDVRQRGGPRITLRVPVADAGRQAALLAAARPEQRTDVGGAAAYVDDEDVLFWQVSPEPVLSVVPDDVSDPLGVARRAEQSPAALDHVRFDPGPRFDWAS</sequence>
<proteinExistence type="predicted"/>
<evidence type="ECO:0000313" key="1">
    <source>
        <dbReference type="EMBL" id="CCH34766.1"/>
    </source>
</evidence>
<evidence type="ECO:0000313" key="2">
    <source>
        <dbReference type="Proteomes" id="UP000006281"/>
    </source>
</evidence>
<organism evidence="1 2">
    <name type="scientific">Saccharothrix espanaensis (strain ATCC 51144 / DSM 44229 / JCM 9112 / NBRC 15066 / NRRL 15764)</name>
    <dbReference type="NCBI Taxonomy" id="1179773"/>
    <lineage>
        <taxon>Bacteria</taxon>
        <taxon>Bacillati</taxon>
        <taxon>Actinomycetota</taxon>
        <taxon>Actinomycetes</taxon>
        <taxon>Pseudonocardiales</taxon>
        <taxon>Pseudonocardiaceae</taxon>
        <taxon>Saccharothrix</taxon>
    </lineage>
</organism>
<dbReference type="BioCyc" id="SESP1179773:BN6_RS36440-MONOMER"/>
<reference evidence="1 2" key="1">
    <citation type="journal article" date="2012" name="BMC Genomics">
        <title>Complete genome sequence of Saccharothrix espanaensis DSM 44229T and comparison to the other completely sequenced Pseudonocardiaceae.</title>
        <authorList>
            <person name="Strobel T."/>
            <person name="Al-Dilaimi A."/>
            <person name="Blom J."/>
            <person name="Gessner A."/>
            <person name="Kalinowski J."/>
            <person name="Luzhetska M."/>
            <person name="Puhler A."/>
            <person name="Szczepanowski R."/>
            <person name="Bechthold A."/>
            <person name="Ruckert C."/>
        </authorList>
    </citation>
    <scope>NUCLEOTIDE SEQUENCE [LARGE SCALE GENOMIC DNA]</scope>
    <source>
        <strain evidence="2">ATCC 51144 / DSM 44229 / JCM 9112 / NBRC 15066 / NRRL 15764</strain>
    </source>
</reference>
<dbReference type="Proteomes" id="UP000006281">
    <property type="component" value="Chromosome"/>
</dbReference>
<dbReference type="STRING" id="1179773.BN6_75410"/>
<dbReference type="EMBL" id="HE804045">
    <property type="protein sequence ID" value="CCH34766.1"/>
    <property type="molecule type" value="Genomic_DNA"/>
</dbReference>
<keyword evidence="2" id="KW-1185">Reference proteome</keyword>
<dbReference type="AlphaFoldDB" id="K0K8R4"/>
<dbReference type="HOGENOM" id="CLU_2289623_0_0_11"/>
<protein>
    <submittedName>
        <fullName evidence="1">Uncharacterized protein</fullName>
    </submittedName>
</protein>